<dbReference type="KEGG" id="ptm:GSPATT00035737001"/>
<dbReference type="GO" id="GO:0031490">
    <property type="term" value="F:chromatin DNA binding"/>
    <property type="evidence" value="ECO:0007669"/>
    <property type="project" value="InterPro"/>
</dbReference>
<feature type="compositionally biased region" description="Basic and acidic residues" evidence="1">
    <location>
        <begin position="332"/>
        <end position="344"/>
    </location>
</feature>
<keyword evidence="2" id="KW-0812">Transmembrane</keyword>
<evidence type="ECO:0008006" key="5">
    <source>
        <dbReference type="Google" id="ProtNLM"/>
    </source>
</evidence>
<feature type="transmembrane region" description="Helical" evidence="2">
    <location>
        <begin position="73"/>
        <end position="97"/>
    </location>
</feature>
<feature type="transmembrane region" description="Helical" evidence="2">
    <location>
        <begin position="117"/>
        <end position="136"/>
    </location>
</feature>
<feature type="region of interest" description="Disordered" evidence="1">
    <location>
        <begin position="389"/>
        <end position="428"/>
    </location>
</feature>
<evidence type="ECO:0000256" key="1">
    <source>
        <dbReference type="SAM" id="MobiDB-lite"/>
    </source>
</evidence>
<feature type="transmembrane region" description="Helical" evidence="2">
    <location>
        <begin position="156"/>
        <end position="182"/>
    </location>
</feature>
<dbReference type="OMA" id="INLICMI"/>
<dbReference type="HOGENOM" id="CLU_641684_0_0_1"/>
<dbReference type="Proteomes" id="UP000000600">
    <property type="component" value="Unassembled WGS sequence"/>
</dbReference>
<proteinExistence type="predicted"/>
<dbReference type="GO" id="GO:0003713">
    <property type="term" value="F:transcription coactivator activity"/>
    <property type="evidence" value="ECO:0007669"/>
    <property type="project" value="InterPro"/>
</dbReference>
<dbReference type="EMBL" id="CT868046">
    <property type="protein sequence ID" value="CAK66607.1"/>
    <property type="molecule type" value="Genomic_DNA"/>
</dbReference>
<dbReference type="AlphaFoldDB" id="A0C740"/>
<dbReference type="STRING" id="5888.A0C740"/>
<gene>
    <name evidence="3" type="ORF">GSPATT00035737001</name>
</gene>
<dbReference type="InParanoid" id="A0C740"/>
<evidence type="ECO:0000256" key="2">
    <source>
        <dbReference type="SAM" id="Phobius"/>
    </source>
</evidence>
<dbReference type="GeneID" id="5019789"/>
<organism evidence="3 4">
    <name type="scientific">Paramecium tetraurelia</name>
    <dbReference type="NCBI Taxonomy" id="5888"/>
    <lineage>
        <taxon>Eukaryota</taxon>
        <taxon>Sar</taxon>
        <taxon>Alveolata</taxon>
        <taxon>Ciliophora</taxon>
        <taxon>Intramacronucleata</taxon>
        <taxon>Oligohymenophorea</taxon>
        <taxon>Peniculida</taxon>
        <taxon>Parameciidae</taxon>
        <taxon>Paramecium</taxon>
    </lineage>
</organism>
<protein>
    <recommendedName>
        <fullName evidence="5">Transmembrane protein</fullName>
    </recommendedName>
</protein>
<keyword evidence="2" id="KW-0472">Membrane</keyword>
<dbReference type="eggNOG" id="ENOG502SRY8">
    <property type="taxonomic scope" value="Eukaryota"/>
</dbReference>
<feature type="compositionally biased region" description="Low complexity" evidence="1">
    <location>
        <begin position="309"/>
        <end position="328"/>
    </location>
</feature>
<dbReference type="PANTHER" id="PTHR33137">
    <property type="entry name" value="MEDIATOR OF RNA POLYMERASE II TRANSCRIPTION SUBUNIT 15A-RELATED"/>
    <property type="match status" value="1"/>
</dbReference>
<feature type="region of interest" description="Disordered" evidence="1">
    <location>
        <begin position="309"/>
        <end position="368"/>
    </location>
</feature>
<dbReference type="OrthoDB" id="309526at2759"/>
<keyword evidence="2" id="KW-1133">Transmembrane helix</keyword>
<reference evidence="3 4" key="1">
    <citation type="journal article" date="2006" name="Nature">
        <title>Global trends of whole-genome duplications revealed by the ciliate Paramecium tetraurelia.</title>
        <authorList>
            <consortium name="Genoscope"/>
            <person name="Aury J.-M."/>
            <person name="Jaillon O."/>
            <person name="Duret L."/>
            <person name="Noel B."/>
            <person name="Jubin C."/>
            <person name="Porcel B.M."/>
            <person name="Segurens B."/>
            <person name="Daubin V."/>
            <person name="Anthouard V."/>
            <person name="Aiach N."/>
            <person name="Arnaiz O."/>
            <person name="Billaut A."/>
            <person name="Beisson J."/>
            <person name="Blanc I."/>
            <person name="Bouhouche K."/>
            <person name="Camara F."/>
            <person name="Duharcourt S."/>
            <person name="Guigo R."/>
            <person name="Gogendeau D."/>
            <person name="Katinka M."/>
            <person name="Keller A.-M."/>
            <person name="Kissmehl R."/>
            <person name="Klotz C."/>
            <person name="Koll F."/>
            <person name="Le Moue A."/>
            <person name="Lepere C."/>
            <person name="Malinsky S."/>
            <person name="Nowacki M."/>
            <person name="Nowak J.K."/>
            <person name="Plattner H."/>
            <person name="Poulain J."/>
            <person name="Ruiz F."/>
            <person name="Serrano V."/>
            <person name="Zagulski M."/>
            <person name="Dessen P."/>
            <person name="Betermier M."/>
            <person name="Weissenbach J."/>
            <person name="Scarpelli C."/>
            <person name="Schachter V."/>
            <person name="Sperling L."/>
            <person name="Meyer E."/>
            <person name="Cohen J."/>
            <person name="Wincker P."/>
        </authorList>
    </citation>
    <scope>NUCLEOTIDE SEQUENCE [LARGE SCALE GENOMIC DNA]</scope>
    <source>
        <strain evidence="3 4">Stock d4-2</strain>
    </source>
</reference>
<sequence>MIECFTKLPLNSFQQQLYIFYKFQLNQECTMFVRDAIIAVVAVVDVAKQINSYNCKECCGECCDAISNCFSTPFSFCTFITFFVSIIPFIIMVVSLIQSSDFDCQENIKTFLIIQGINNLVNFLFCLYITFHYGYYGKYKVENQKTFWEQTVDLILYDWFVCIYIFALIFFVIWLIICFSAANNEPDISPCRQENNGFLMTALTINLICMIVYLIVGFLIFIITVILYSCDDGSCSCGGCFRCCCLIMTCGLCDVGKDKKKYSKEYTEQKKAKYNEGRKGWLQSGKRLFGFLSLGRANPRMNQMNTNMDQQQQNQYYQPPQQQPNYQQARPVHQDRSFFDKLSDCFKSNDNNNPPPPRPQQQQYQQQVYIQQQPNIPQTNNYQQPYQQAYQQPYQYQQQPYQQQQYSQPPQYQPNYQYPQQQQNGWGK</sequence>
<feature type="transmembrane region" description="Helical" evidence="2">
    <location>
        <begin position="203"/>
        <end position="228"/>
    </location>
</feature>
<dbReference type="PANTHER" id="PTHR33137:SF4">
    <property type="entry name" value="MEDIATOR OF RNA POLYMERASE II TRANSCRIPTION SUBUNIT 15A-RELATED"/>
    <property type="match status" value="1"/>
</dbReference>
<name>A0C740_PARTE</name>
<accession>A0C740</accession>
<evidence type="ECO:0000313" key="4">
    <source>
        <dbReference type="Proteomes" id="UP000000600"/>
    </source>
</evidence>
<evidence type="ECO:0000313" key="3">
    <source>
        <dbReference type="EMBL" id="CAK66607.1"/>
    </source>
</evidence>
<dbReference type="InterPro" id="IPR044661">
    <property type="entry name" value="MED15a/b/c-like"/>
</dbReference>
<dbReference type="RefSeq" id="XP_001434004.1">
    <property type="nucleotide sequence ID" value="XM_001433967.1"/>
</dbReference>
<keyword evidence="4" id="KW-1185">Reference proteome</keyword>